<dbReference type="InterPro" id="IPR058094">
    <property type="entry name" value="Ig-like_OmpL47-like"/>
</dbReference>
<organism evidence="1 2">
    <name type="scientific">Candidatus Gottesmanbacteria bacterium GW2011_GWA2_43_14</name>
    <dbReference type="NCBI Taxonomy" id="1618443"/>
    <lineage>
        <taxon>Bacteria</taxon>
        <taxon>Candidatus Gottesmaniibacteriota</taxon>
    </lineage>
</organism>
<dbReference type="SUPFAM" id="SSF53474">
    <property type="entry name" value="alpha/beta-Hydrolases"/>
    <property type="match status" value="1"/>
</dbReference>
<evidence type="ECO:0000313" key="2">
    <source>
        <dbReference type="Proteomes" id="UP000034894"/>
    </source>
</evidence>
<name>A0A0G1DKB8_9BACT</name>
<dbReference type="NCBIfam" id="NF047446">
    <property type="entry name" value="barrel_OmpL47"/>
    <property type="match status" value="1"/>
</dbReference>
<dbReference type="Gene3D" id="3.30.1920.20">
    <property type="match status" value="1"/>
</dbReference>
<dbReference type="Pfam" id="PF02450">
    <property type="entry name" value="LCAT"/>
    <property type="match status" value="1"/>
</dbReference>
<gene>
    <name evidence="1" type="ORF">UV73_C0003G0026</name>
</gene>
<dbReference type="Proteomes" id="UP000034894">
    <property type="component" value="Unassembled WGS sequence"/>
</dbReference>
<evidence type="ECO:0000313" key="1">
    <source>
        <dbReference type="EMBL" id="KKS98084.1"/>
    </source>
</evidence>
<dbReference type="GO" id="GO:0006629">
    <property type="term" value="P:lipid metabolic process"/>
    <property type="evidence" value="ECO:0007669"/>
    <property type="project" value="InterPro"/>
</dbReference>
<comment type="caution">
    <text evidence="1">The sequence shown here is derived from an EMBL/GenBank/DDBJ whole genome shotgun (WGS) entry which is preliminary data.</text>
</comment>
<evidence type="ECO:0008006" key="3">
    <source>
        <dbReference type="Google" id="ProtNLM"/>
    </source>
</evidence>
<dbReference type="EMBL" id="LCFP01000003">
    <property type="protein sequence ID" value="KKS98084.1"/>
    <property type="molecule type" value="Genomic_DNA"/>
</dbReference>
<reference evidence="1 2" key="1">
    <citation type="journal article" date="2015" name="Nature">
        <title>rRNA introns, odd ribosomes, and small enigmatic genomes across a large radiation of phyla.</title>
        <authorList>
            <person name="Brown C.T."/>
            <person name="Hug L.A."/>
            <person name="Thomas B.C."/>
            <person name="Sharon I."/>
            <person name="Castelle C.J."/>
            <person name="Singh A."/>
            <person name="Wilkins M.J."/>
            <person name="Williams K.H."/>
            <person name="Banfield J.F."/>
        </authorList>
    </citation>
    <scope>NUCLEOTIDE SEQUENCE [LARGE SCALE GENOMIC DNA]</scope>
</reference>
<accession>A0A0G1DKB8</accession>
<dbReference type="GO" id="GO:0008374">
    <property type="term" value="F:O-acyltransferase activity"/>
    <property type="evidence" value="ECO:0007669"/>
    <property type="project" value="InterPro"/>
</dbReference>
<dbReference type="PANTHER" id="PTHR11440">
    <property type="entry name" value="LECITHIN-CHOLESTEROL ACYLTRANSFERASE-RELATED"/>
    <property type="match status" value="1"/>
</dbReference>
<sequence length="726" mass="80009">MSCANYLDILRLQSDGSTVVYPQVGINGDITDTPYKDTVTYLTDGQGYVSGENLFIFPYDWRKDIASNAVLLDQKVNDVLKKYPLGIKVQILAHSMGGLVAREYIRNTDQAKKVDTLIELGTPNVGTPTFLAHLLYNKCAIKLFGFYCLINGYEVNKLVQNFPGAFEVLPSKKYYQLYPDKKDYPFNDLRDIDANGTKGELNYDQLKTLLTNINKNMSIFDMAENFHDALDPSFSNTNGVKTYMIAGSGTPTIGQIRDYITKIMMIGGEADIQQQKHQDAIATDGDGTVPEKSATLGQTENIYYVKQEHTDLPTNQSLVMAVNLLNGKTDPIEGVQKQPFPFAGKIIGIYSPAKLHSYDENGNHVGINSDGIVEVNIPGATYDELGEEQFIYLPDGGHYTVSTNATGEGSFDLKIKTYENSQLTEEKLFLNIDQSLQTKTTMSLDSDTPVLSVDNNGDGNTDRLLPPTSTLTGDQLLDFVPPTSTIQSTGIQGSEGWYRSNVNLTLNSQDNASGILKTEYSLEGGQTVQTYTGPISLENEGITKIKYHSIDNAGNEEVVKEIEIKIDKIAPEISVQFNPSTKLLERTGEDSGSGIDSVVQTDTGITVQDKAGNNTQLDINSEKINNEKAGMQELVVNSLKYNDQPSVIPQTTLKVEWNADSDNSLNHLVQNFEISGTERIVAVYNENKDKSTIITKTVGQNSEKTTTQELKIIKLISDKGKLQLVI</sequence>
<dbReference type="STRING" id="1618443.UV73_C0003G0026"/>
<protein>
    <recommendedName>
        <fullName evidence="3">PGAP1 family protein</fullName>
    </recommendedName>
</protein>
<dbReference type="InterPro" id="IPR003386">
    <property type="entry name" value="LACT/PDAT_acylTrfase"/>
</dbReference>
<dbReference type="AlphaFoldDB" id="A0A0G1DKB8"/>
<dbReference type="Gene3D" id="3.40.50.1820">
    <property type="entry name" value="alpha/beta hydrolase"/>
    <property type="match status" value="1"/>
</dbReference>
<dbReference type="InterPro" id="IPR029058">
    <property type="entry name" value="AB_hydrolase_fold"/>
</dbReference>
<proteinExistence type="predicted"/>